<dbReference type="SUPFAM" id="SSF55811">
    <property type="entry name" value="Nudix"/>
    <property type="match status" value="1"/>
</dbReference>
<comment type="cofactor">
    <cofactor evidence="1">
        <name>Mg(2+)</name>
        <dbReference type="ChEBI" id="CHEBI:18420"/>
    </cofactor>
</comment>
<evidence type="ECO:0000256" key="16">
    <source>
        <dbReference type="ARBA" id="ARBA00042798"/>
    </source>
</evidence>
<dbReference type="CDD" id="cd03425">
    <property type="entry name" value="NUDIX_MutT_NudA_like"/>
    <property type="match status" value="1"/>
</dbReference>
<protein>
    <recommendedName>
        <fullName evidence="13">8-oxo-dGTP diphosphatase</fullName>
        <ecNumber evidence="12">3.6.1.55</ecNumber>
    </recommendedName>
    <alternativeName>
        <fullName evidence="16">7,8-dihydro-8-oxoguanine-triphosphatase</fullName>
    </alternativeName>
    <alternativeName>
        <fullName evidence="15">Mutator protein MutT</fullName>
    </alternativeName>
    <alternativeName>
        <fullName evidence="14">dGTP pyrophosphohydrolase</fullName>
    </alternativeName>
</protein>
<dbReference type="InterPro" id="IPR000086">
    <property type="entry name" value="NUDIX_hydrolase_dom"/>
</dbReference>
<keyword evidence="9" id="KW-0234">DNA repair</keyword>
<dbReference type="EMBL" id="CP080544">
    <property type="protein sequence ID" value="QYR52668.1"/>
    <property type="molecule type" value="Genomic_DNA"/>
</dbReference>
<evidence type="ECO:0000256" key="17">
    <source>
        <dbReference type="RuleBase" id="RU003476"/>
    </source>
</evidence>
<evidence type="ECO:0000256" key="13">
    <source>
        <dbReference type="ARBA" id="ARBA00040794"/>
    </source>
</evidence>
<keyword evidence="6" id="KW-0227">DNA damage</keyword>
<dbReference type="PROSITE" id="PS00893">
    <property type="entry name" value="NUDIX_BOX"/>
    <property type="match status" value="1"/>
</dbReference>
<evidence type="ECO:0000256" key="5">
    <source>
        <dbReference type="ARBA" id="ARBA00022723"/>
    </source>
</evidence>
<dbReference type="Pfam" id="PF00293">
    <property type="entry name" value="NUDIX"/>
    <property type="match status" value="1"/>
</dbReference>
<keyword evidence="8" id="KW-0460">Magnesium</keyword>
<keyword evidence="4" id="KW-0235">DNA replication</keyword>
<comment type="similarity">
    <text evidence="2 17">Belongs to the Nudix hydrolase family.</text>
</comment>
<evidence type="ECO:0000256" key="11">
    <source>
        <dbReference type="ARBA" id="ARBA00036904"/>
    </source>
</evidence>
<evidence type="ECO:0000313" key="20">
    <source>
        <dbReference type="Proteomes" id="UP000824755"/>
    </source>
</evidence>
<dbReference type="Pfam" id="PF02581">
    <property type="entry name" value="TMP-TENI"/>
    <property type="match status" value="1"/>
</dbReference>
<evidence type="ECO:0000256" key="4">
    <source>
        <dbReference type="ARBA" id="ARBA00022705"/>
    </source>
</evidence>
<dbReference type="PANTHER" id="PTHR47707">
    <property type="entry name" value="8-OXO-DGTP DIPHOSPHATASE"/>
    <property type="match status" value="1"/>
</dbReference>
<keyword evidence="7 17" id="KW-0378">Hydrolase</keyword>
<evidence type="ECO:0000256" key="12">
    <source>
        <dbReference type="ARBA" id="ARBA00038905"/>
    </source>
</evidence>
<dbReference type="InterPro" id="IPR020084">
    <property type="entry name" value="NUDIX_hydrolase_CS"/>
</dbReference>
<dbReference type="SUPFAM" id="SSF51391">
    <property type="entry name" value="Thiamin phosphate synthase"/>
    <property type="match status" value="1"/>
</dbReference>
<dbReference type="PANTHER" id="PTHR47707:SF1">
    <property type="entry name" value="NUDIX HYDROLASE FAMILY PROTEIN"/>
    <property type="match status" value="1"/>
</dbReference>
<evidence type="ECO:0000256" key="8">
    <source>
        <dbReference type="ARBA" id="ARBA00022842"/>
    </source>
</evidence>
<evidence type="ECO:0000256" key="3">
    <source>
        <dbReference type="ARBA" id="ARBA00022457"/>
    </source>
</evidence>
<proteinExistence type="inferred from homology"/>
<keyword evidence="20" id="KW-1185">Reference proteome</keyword>
<organism evidence="19 20">
    <name type="scientific">Lysobacter soyae</name>
    <dbReference type="NCBI Taxonomy" id="2764185"/>
    <lineage>
        <taxon>Bacteria</taxon>
        <taxon>Pseudomonadati</taxon>
        <taxon>Pseudomonadota</taxon>
        <taxon>Gammaproteobacteria</taxon>
        <taxon>Lysobacterales</taxon>
        <taxon>Lysobacteraceae</taxon>
        <taxon>Lysobacter</taxon>
    </lineage>
</organism>
<dbReference type="CDD" id="cd00564">
    <property type="entry name" value="TMP_TenI"/>
    <property type="match status" value="1"/>
</dbReference>
<keyword evidence="5" id="KW-0479">Metal-binding</keyword>
<gene>
    <name evidence="19" type="ORF">H8L67_08765</name>
</gene>
<dbReference type="PRINTS" id="PR00502">
    <property type="entry name" value="NUDIXFAMILY"/>
</dbReference>
<evidence type="ECO:0000256" key="10">
    <source>
        <dbReference type="ARBA" id="ARBA00035861"/>
    </source>
</evidence>
<evidence type="ECO:0000256" key="2">
    <source>
        <dbReference type="ARBA" id="ARBA00005582"/>
    </source>
</evidence>
<dbReference type="EC" id="3.6.1.55" evidence="12"/>
<dbReference type="Gene3D" id="3.90.79.10">
    <property type="entry name" value="Nucleoside Triphosphate Pyrophosphohydrolase"/>
    <property type="match status" value="1"/>
</dbReference>
<accession>A0ABX8WP02</accession>
<reference evidence="19 20" key="1">
    <citation type="submission" date="2021-08" db="EMBL/GenBank/DDBJ databases">
        <title>Lysobacter sp. strain CJ11 Genome sequencing and assembly.</title>
        <authorList>
            <person name="Kim I."/>
        </authorList>
    </citation>
    <scope>NUCLEOTIDE SEQUENCE [LARGE SCALE GENOMIC DNA]</scope>
    <source>
        <strain evidence="19 20">CJ11</strain>
    </source>
</reference>
<evidence type="ECO:0000259" key="18">
    <source>
        <dbReference type="PROSITE" id="PS51462"/>
    </source>
</evidence>
<feature type="domain" description="Nudix hydrolase" evidence="18">
    <location>
        <begin position="1"/>
        <end position="124"/>
    </location>
</feature>
<dbReference type="PROSITE" id="PS51462">
    <property type="entry name" value="NUDIX"/>
    <property type="match status" value="1"/>
</dbReference>
<evidence type="ECO:0000256" key="7">
    <source>
        <dbReference type="ARBA" id="ARBA00022801"/>
    </source>
</evidence>
<evidence type="ECO:0000256" key="6">
    <source>
        <dbReference type="ARBA" id="ARBA00022763"/>
    </source>
</evidence>
<dbReference type="InterPro" id="IPR013785">
    <property type="entry name" value="Aldolase_TIM"/>
</dbReference>
<evidence type="ECO:0000256" key="15">
    <source>
        <dbReference type="ARBA" id="ARBA00041979"/>
    </source>
</evidence>
<dbReference type="InterPro" id="IPR020476">
    <property type="entry name" value="Nudix_hydrolase"/>
</dbReference>
<evidence type="ECO:0000256" key="1">
    <source>
        <dbReference type="ARBA" id="ARBA00001946"/>
    </source>
</evidence>
<dbReference type="Proteomes" id="UP000824755">
    <property type="component" value="Chromosome"/>
</dbReference>
<evidence type="ECO:0000256" key="9">
    <source>
        <dbReference type="ARBA" id="ARBA00023204"/>
    </source>
</evidence>
<dbReference type="InterPro" id="IPR022998">
    <property type="entry name" value="ThiamineP_synth_TenI"/>
</dbReference>
<keyword evidence="3" id="KW-0515">Mutator protein</keyword>
<comment type="catalytic activity">
    <reaction evidence="10">
        <text>8-oxo-dGTP + H2O = 8-oxo-dGMP + diphosphate + H(+)</text>
        <dbReference type="Rhea" id="RHEA:31575"/>
        <dbReference type="ChEBI" id="CHEBI:15377"/>
        <dbReference type="ChEBI" id="CHEBI:15378"/>
        <dbReference type="ChEBI" id="CHEBI:33019"/>
        <dbReference type="ChEBI" id="CHEBI:63224"/>
        <dbReference type="ChEBI" id="CHEBI:77896"/>
        <dbReference type="EC" id="3.6.1.55"/>
    </reaction>
</comment>
<comment type="catalytic activity">
    <reaction evidence="11">
        <text>8-oxo-GTP + H2O = 8-oxo-GMP + diphosphate + H(+)</text>
        <dbReference type="Rhea" id="RHEA:67616"/>
        <dbReference type="ChEBI" id="CHEBI:15377"/>
        <dbReference type="ChEBI" id="CHEBI:15378"/>
        <dbReference type="ChEBI" id="CHEBI:33019"/>
        <dbReference type="ChEBI" id="CHEBI:143553"/>
        <dbReference type="ChEBI" id="CHEBI:145694"/>
    </reaction>
</comment>
<dbReference type="InterPro" id="IPR015797">
    <property type="entry name" value="NUDIX_hydrolase-like_dom_sf"/>
</dbReference>
<evidence type="ECO:0000313" key="19">
    <source>
        <dbReference type="EMBL" id="QYR52668.1"/>
    </source>
</evidence>
<evidence type="ECO:0000256" key="14">
    <source>
        <dbReference type="ARBA" id="ARBA00041592"/>
    </source>
</evidence>
<dbReference type="InterPro" id="IPR036206">
    <property type="entry name" value="ThiamineP_synth_sf"/>
</dbReference>
<dbReference type="InterPro" id="IPR047127">
    <property type="entry name" value="MutT-like"/>
</dbReference>
<name>A0ABX8WP02_9GAMM</name>
<dbReference type="Gene3D" id="3.20.20.70">
    <property type="entry name" value="Aldolase class I"/>
    <property type="match status" value="1"/>
</dbReference>
<sequence>MIHVMAALITDPKGRILMARRLIGRDFAGYWEFPGGKVDPGESPEAALARELKEELGINARIDEAVMLVPQHAPKALKLDVRWVRHWTGTPKGLDGQALAWVPRAKLNQYAVPPPDVPVIAHLLTPDLVWITPALEDVGGWDAWLLELQRVLALEVKRVQLRPWKSASSAPDGAPSPLRGEGLDFPLSISDGEGGANAPGEALLALQFAIALCKSAQADVALNGNLDLALALDCGLHLKSHQLATTDIEAFKSQNLPVSASCHNADELQRAHALGCTYALLGPVARTQSHPNTPPIGWPEFFNIRGHAPALPTYALGGMTPAHIALARSYGAQGIATISGI</sequence>